<dbReference type="EC" id="6.3.5.4" evidence="4"/>
<dbReference type="GO" id="GO:0005829">
    <property type="term" value="C:cytosol"/>
    <property type="evidence" value="ECO:0007669"/>
    <property type="project" value="TreeGrafter"/>
</dbReference>
<evidence type="ECO:0000259" key="3">
    <source>
        <dbReference type="Pfam" id="PF00733"/>
    </source>
</evidence>
<keyword evidence="4" id="KW-0436">Ligase</keyword>
<dbReference type="GO" id="GO:0004066">
    <property type="term" value="F:asparagine synthase (glutamine-hydrolyzing) activity"/>
    <property type="evidence" value="ECO:0007669"/>
    <property type="project" value="UniProtKB-EC"/>
</dbReference>
<sequence length="247" mass="26763">LSLLLKQVPLKIPGGAAIAFSGGLDSSILLYLSPASAHAYVVGLLGSKDIQSAMDSAARLHRDLSVVEVSEYQVLEVAKKIMAIDPGITMKDLGFETVLYLTLSGIREDTLVTGQGADEIFYGYHRFLTGSSGTNDTSIRKLLNTTMPREKKIAESLHKKIIAPYLEDGIFEYSSLGIGKHIVEGTNKFLLRSAALLIGVPREICIKEKKAAQYGSGVDRVLRKHKDRLFPNTGREAALSSAGKSQD</sequence>
<dbReference type="CDD" id="cd01991">
    <property type="entry name" value="Asn_synthase_B_C"/>
    <property type="match status" value="1"/>
</dbReference>
<keyword evidence="1" id="KW-0547">Nucleotide-binding</keyword>
<dbReference type="GO" id="GO:0006529">
    <property type="term" value="P:asparagine biosynthetic process"/>
    <property type="evidence" value="ECO:0007669"/>
    <property type="project" value="InterPro"/>
</dbReference>
<comment type="caution">
    <text evidence="4">The sequence shown here is derived from an EMBL/GenBank/DDBJ whole genome shotgun (WGS) entry which is preliminary data.</text>
</comment>
<accession>T0YIT6</accession>
<protein>
    <submittedName>
        <fullName evidence="4">Asparagine synthase</fullName>
        <ecNumber evidence="4">6.3.5.4</ecNumber>
    </submittedName>
</protein>
<dbReference type="PANTHER" id="PTHR11772:SF2">
    <property type="entry name" value="ASPARAGINE SYNTHETASE [GLUTAMINE-HYDROLYZING]"/>
    <property type="match status" value="1"/>
</dbReference>
<evidence type="ECO:0000256" key="2">
    <source>
        <dbReference type="ARBA" id="ARBA00022840"/>
    </source>
</evidence>
<evidence type="ECO:0000256" key="1">
    <source>
        <dbReference type="ARBA" id="ARBA00022741"/>
    </source>
</evidence>
<reference evidence="4" key="2">
    <citation type="journal article" date="2014" name="ISME J.">
        <title>Microbial stratification in low pH oxic and suboxic macroscopic growths along an acid mine drainage.</title>
        <authorList>
            <person name="Mendez-Garcia C."/>
            <person name="Mesa V."/>
            <person name="Sprenger R.R."/>
            <person name="Richter M."/>
            <person name="Diez M.S."/>
            <person name="Solano J."/>
            <person name="Bargiela R."/>
            <person name="Golyshina O.V."/>
            <person name="Manteca A."/>
            <person name="Ramos J.L."/>
            <person name="Gallego J.R."/>
            <person name="Llorente I."/>
            <person name="Martins Dos Santos V.A."/>
            <person name="Jensen O.N."/>
            <person name="Pelaez A.I."/>
            <person name="Sanchez J."/>
            <person name="Ferrer M."/>
        </authorList>
    </citation>
    <scope>NUCLEOTIDE SEQUENCE</scope>
</reference>
<dbReference type="AlphaFoldDB" id="T0YIT6"/>
<gene>
    <name evidence="4" type="ORF">B2A_13352</name>
</gene>
<dbReference type="EMBL" id="AUZZ01009662">
    <property type="protein sequence ID" value="EQD33068.1"/>
    <property type="molecule type" value="Genomic_DNA"/>
</dbReference>
<dbReference type="Gene3D" id="3.40.50.620">
    <property type="entry name" value="HUPs"/>
    <property type="match status" value="1"/>
</dbReference>
<feature type="non-terminal residue" evidence="4">
    <location>
        <position position="1"/>
    </location>
</feature>
<organism evidence="4">
    <name type="scientific">mine drainage metagenome</name>
    <dbReference type="NCBI Taxonomy" id="410659"/>
    <lineage>
        <taxon>unclassified sequences</taxon>
        <taxon>metagenomes</taxon>
        <taxon>ecological metagenomes</taxon>
    </lineage>
</organism>
<dbReference type="Pfam" id="PF00733">
    <property type="entry name" value="Asn_synthase"/>
    <property type="match status" value="1"/>
</dbReference>
<dbReference type="InterPro" id="IPR050795">
    <property type="entry name" value="Asn_Synthetase"/>
</dbReference>
<proteinExistence type="predicted"/>
<dbReference type="SUPFAM" id="SSF52402">
    <property type="entry name" value="Adenine nucleotide alpha hydrolases-like"/>
    <property type="match status" value="1"/>
</dbReference>
<feature type="domain" description="Asparagine synthetase" evidence="3">
    <location>
        <begin position="19"/>
        <end position="135"/>
    </location>
</feature>
<dbReference type="PANTHER" id="PTHR11772">
    <property type="entry name" value="ASPARAGINE SYNTHETASE"/>
    <property type="match status" value="1"/>
</dbReference>
<name>T0YIT6_9ZZZZ</name>
<evidence type="ECO:0000313" key="4">
    <source>
        <dbReference type="EMBL" id="EQD33068.1"/>
    </source>
</evidence>
<dbReference type="InterPro" id="IPR001962">
    <property type="entry name" value="Asn_synthase"/>
</dbReference>
<reference evidence="4" key="1">
    <citation type="submission" date="2013-08" db="EMBL/GenBank/DDBJ databases">
        <authorList>
            <person name="Mendez C."/>
            <person name="Richter M."/>
            <person name="Ferrer M."/>
            <person name="Sanchez J."/>
        </authorList>
    </citation>
    <scope>NUCLEOTIDE SEQUENCE</scope>
</reference>
<dbReference type="InterPro" id="IPR014729">
    <property type="entry name" value="Rossmann-like_a/b/a_fold"/>
</dbReference>
<keyword evidence="2" id="KW-0067">ATP-binding</keyword>
<dbReference type="GO" id="GO:0005524">
    <property type="term" value="F:ATP binding"/>
    <property type="evidence" value="ECO:0007669"/>
    <property type="project" value="UniProtKB-KW"/>
</dbReference>